<feature type="transmembrane region" description="Helical" evidence="1">
    <location>
        <begin position="208"/>
        <end position="227"/>
    </location>
</feature>
<keyword evidence="1" id="KW-1133">Transmembrane helix</keyword>
<dbReference type="GO" id="GO:0080120">
    <property type="term" value="P:CAAX-box protein maturation"/>
    <property type="evidence" value="ECO:0007669"/>
    <property type="project" value="UniProtKB-ARBA"/>
</dbReference>
<dbReference type="AlphaFoldDB" id="A0A127M526"/>
<dbReference type="InterPro" id="IPR003675">
    <property type="entry name" value="Rce1/LyrA-like_dom"/>
</dbReference>
<feature type="transmembrane region" description="Helical" evidence="1">
    <location>
        <begin position="183"/>
        <end position="201"/>
    </location>
</feature>
<dbReference type="GO" id="GO:0004175">
    <property type="term" value="F:endopeptidase activity"/>
    <property type="evidence" value="ECO:0007669"/>
    <property type="project" value="UniProtKB-ARBA"/>
</dbReference>
<dbReference type="RefSeq" id="WP_008247961.1">
    <property type="nucleotide sequence ID" value="NZ_CP014544.1"/>
</dbReference>
<evidence type="ECO:0000313" key="3">
    <source>
        <dbReference type="EMBL" id="AMO68353.1"/>
    </source>
</evidence>
<keyword evidence="3" id="KW-0378">Hydrolase</keyword>
<feature type="transmembrane region" description="Helical" evidence="1">
    <location>
        <begin position="143"/>
        <end position="163"/>
    </location>
</feature>
<dbReference type="STRING" id="1470434.AZF00_08555"/>
<feature type="transmembrane region" description="Helical" evidence="1">
    <location>
        <begin position="46"/>
        <end position="63"/>
    </location>
</feature>
<feature type="domain" description="CAAX prenyl protease 2/Lysostaphin resistance protein A-like" evidence="2">
    <location>
        <begin position="183"/>
        <end position="267"/>
    </location>
</feature>
<dbReference type="Proteomes" id="UP000074119">
    <property type="component" value="Chromosome"/>
</dbReference>
<protein>
    <submittedName>
        <fullName evidence="3">CAAX protease</fullName>
    </submittedName>
</protein>
<dbReference type="EMBL" id="CP014544">
    <property type="protein sequence ID" value="AMO68353.1"/>
    <property type="molecule type" value="Genomic_DNA"/>
</dbReference>
<evidence type="ECO:0000259" key="2">
    <source>
        <dbReference type="Pfam" id="PF02517"/>
    </source>
</evidence>
<organism evidence="3 4">
    <name type="scientific">Zhongshania aliphaticivorans</name>
    <dbReference type="NCBI Taxonomy" id="1470434"/>
    <lineage>
        <taxon>Bacteria</taxon>
        <taxon>Pseudomonadati</taxon>
        <taxon>Pseudomonadota</taxon>
        <taxon>Gammaproteobacteria</taxon>
        <taxon>Cellvibrionales</taxon>
        <taxon>Spongiibacteraceae</taxon>
        <taxon>Zhongshania</taxon>
    </lineage>
</organism>
<dbReference type="KEGG" id="zal:AZF00_08555"/>
<keyword evidence="3" id="KW-0645">Protease</keyword>
<accession>A0A127M526</accession>
<name>A0A127M526_9GAMM</name>
<dbReference type="GO" id="GO:0006508">
    <property type="term" value="P:proteolysis"/>
    <property type="evidence" value="ECO:0007669"/>
    <property type="project" value="UniProtKB-KW"/>
</dbReference>
<feature type="transmembrane region" description="Helical" evidence="1">
    <location>
        <begin position="102"/>
        <end position="122"/>
    </location>
</feature>
<evidence type="ECO:0000313" key="4">
    <source>
        <dbReference type="Proteomes" id="UP000074119"/>
    </source>
</evidence>
<keyword evidence="1" id="KW-0812">Transmembrane</keyword>
<evidence type="ECO:0000256" key="1">
    <source>
        <dbReference type="SAM" id="Phobius"/>
    </source>
</evidence>
<keyword evidence="1" id="KW-0472">Membrane</keyword>
<reference evidence="3 4" key="1">
    <citation type="submission" date="2015-12" db="EMBL/GenBank/DDBJ databases">
        <authorList>
            <person name="Shamseldin A."/>
            <person name="Moawad H."/>
            <person name="Abd El-Rahim W.M."/>
            <person name="Sadowsky M.J."/>
        </authorList>
    </citation>
    <scope>NUCLEOTIDE SEQUENCE [LARGE SCALE GENOMIC DNA]</scope>
    <source>
        <strain evidence="3 4">SM2</strain>
    </source>
</reference>
<dbReference type="Pfam" id="PF02517">
    <property type="entry name" value="Rce1-like"/>
    <property type="match status" value="1"/>
</dbReference>
<sequence>MSMTSTGIGKRIIKDLHPKQILLALDEIDANAPSYTLNRPQALRRVFVVLACVSVCLLIIHYLKYSSVFVALLQMLSETIDKPSHYLYQSLRQTGFVELITYAWWTAWHVLGYVLIPALVIKRYIKLPVADFGWRWNNTSQHWAGYLLLLSPILLFVVIAASNRDFVAHYPFYRLAGRSWFDFLAWECLYLGQFICLEFFFRGFFLQALRPAVGANAVWIMCVPYLMIHFPKLWPEAGGAILFGLFLGILALRSASIWGGFFVHAGVAVGMDVASLLKQGNIPKVFWPF</sequence>
<gene>
    <name evidence="3" type="ORF">AZF00_08555</name>
</gene>
<feature type="transmembrane region" description="Helical" evidence="1">
    <location>
        <begin position="233"/>
        <end position="252"/>
    </location>
</feature>
<proteinExistence type="predicted"/>